<reference evidence="1" key="1">
    <citation type="journal article" date="2015" name="Genome Biol. Evol.">
        <title>Organellar Genomes of White Spruce (Picea glauca): Assembly and Annotation.</title>
        <authorList>
            <person name="Jackman S.D."/>
            <person name="Warren R.L."/>
            <person name="Gibb E.A."/>
            <person name="Vandervalk B.P."/>
            <person name="Mohamadi H."/>
            <person name="Chu J."/>
            <person name="Raymond A."/>
            <person name="Pleasance S."/>
            <person name="Coope R."/>
            <person name="Wildung M.R."/>
            <person name="Ritland C.E."/>
            <person name="Bousquet J."/>
            <person name="Jones S.J."/>
            <person name="Bohlmann J."/>
            <person name="Birol I."/>
        </authorList>
    </citation>
    <scope>NUCLEOTIDE SEQUENCE [LARGE SCALE GENOMIC DNA]</scope>
    <source>
        <tissue evidence="1">Flushing bud</tissue>
    </source>
</reference>
<dbReference type="AlphaFoldDB" id="A0A117NHK6"/>
<proteinExistence type="predicted"/>
<sequence length="76" mass="8733">MLELNPSADVACPDRYLYYLRDKWKEGILLPSPLAFITGQAKSHRDRPVTLEPVTLEPVTLTFHHQVPQMPFNLCL</sequence>
<evidence type="ECO:0000313" key="1">
    <source>
        <dbReference type="EMBL" id="KUM48545.1"/>
    </source>
</evidence>
<geneLocation type="mitochondrion" evidence="1"/>
<comment type="caution">
    <text evidence="1">The sequence shown here is derived from an EMBL/GenBank/DDBJ whole genome shotgun (WGS) entry which is preliminary data.</text>
</comment>
<organism evidence="1">
    <name type="scientific">Picea glauca</name>
    <name type="common">White spruce</name>
    <name type="synonym">Pinus glauca</name>
    <dbReference type="NCBI Taxonomy" id="3330"/>
    <lineage>
        <taxon>Eukaryota</taxon>
        <taxon>Viridiplantae</taxon>
        <taxon>Streptophyta</taxon>
        <taxon>Embryophyta</taxon>
        <taxon>Tracheophyta</taxon>
        <taxon>Spermatophyta</taxon>
        <taxon>Pinopsida</taxon>
        <taxon>Pinidae</taxon>
        <taxon>Conifers I</taxon>
        <taxon>Pinales</taxon>
        <taxon>Pinaceae</taxon>
        <taxon>Picea</taxon>
    </lineage>
</organism>
<keyword evidence="1" id="KW-0496">Mitochondrion</keyword>
<accession>A0A117NHK6</accession>
<protein>
    <submittedName>
        <fullName evidence="1">Uncharacterized protein</fullName>
    </submittedName>
</protein>
<gene>
    <name evidence="1" type="ORF">ABT39_MTgene4560</name>
</gene>
<dbReference type="EMBL" id="LKAM01000005">
    <property type="protein sequence ID" value="KUM48545.1"/>
    <property type="molecule type" value="Genomic_DNA"/>
</dbReference>
<name>A0A117NHK6_PICGL</name>